<evidence type="ECO:0000259" key="8">
    <source>
        <dbReference type="PROSITE" id="PS50850"/>
    </source>
</evidence>
<dbReference type="PANTHER" id="PTHR23517">
    <property type="entry name" value="RESISTANCE PROTEIN MDTM, PUTATIVE-RELATED-RELATED"/>
    <property type="match status" value="1"/>
</dbReference>
<dbReference type="Gene3D" id="1.20.1250.20">
    <property type="entry name" value="MFS general substrate transporter like domains"/>
    <property type="match status" value="1"/>
</dbReference>
<dbReference type="AlphaFoldDB" id="A0A387BWP9"/>
<feature type="transmembrane region" description="Helical" evidence="7">
    <location>
        <begin position="303"/>
        <end position="326"/>
    </location>
</feature>
<evidence type="ECO:0000256" key="7">
    <source>
        <dbReference type="SAM" id="Phobius"/>
    </source>
</evidence>
<keyword evidence="6 7" id="KW-0472">Membrane</keyword>
<dbReference type="PROSITE" id="PS50850">
    <property type="entry name" value="MFS"/>
    <property type="match status" value="1"/>
</dbReference>
<dbReference type="OrthoDB" id="5242249at2"/>
<feature type="transmembrane region" description="Helical" evidence="7">
    <location>
        <begin position="136"/>
        <end position="158"/>
    </location>
</feature>
<evidence type="ECO:0000256" key="4">
    <source>
        <dbReference type="ARBA" id="ARBA00022692"/>
    </source>
</evidence>
<dbReference type="SUPFAM" id="SSF103473">
    <property type="entry name" value="MFS general substrate transporter"/>
    <property type="match status" value="1"/>
</dbReference>
<dbReference type="EMBL" id="CP032624">
    <property type="protein sequence ID" value="AYG02751.1"/>
    <property type="molecule type" value="Genomic_DNA"/>
</dbReference>
<organism evidence="9 10">
    <name type="scientific">Gryllotalpicola protaetiae</name>
    <dbReference type="NCBI Taxonomy" id="2419771"/>
    <lineage>
        <taxon>Bacteria</taxon>
        <taxon>Bacillati</taxon>
        <taxon>Actinomycetota</taxon>
        <taxon>Actinomycetes</taxon>
        <taxon>Micrococcales</taxon>
        <taxon>Microbacteriaceae</taxon>
        <taxon>Gryllotalpicola</taxon>
    </lineage>
</organism>
<feature type="transmembrane region" description="Helical" evidence="7">
    <location>
        <begin position="12"/>
        <end position="33"/>
    </location>
</feature>
<proteinExistence type="predicted"/>
<dbReference type="Pfam" id="PF07690">
    <property type="entry name" value="MFS_1"/>
    <property type="match status" value="1"/>
</dbReference>
<gene>
    <name evidence="9" type="ORF">D7I44_03920</name>
</gene>
<dbReference type="InterPro" id="IPR036259">
    <property type="entry name" value="MFS_trans_sf"/>
</dbReference>
<evidence type="ECO:0000256" key="1">
    <source>
        <dbReference type="ARBA" id="ARBA00004651"/>
    </source>
</evidence>
<keyword evidence="5 7" id="KW-1133">Transmembrane helix</keyword>
<keyword evidence="4 7" id="KW-0812">Transmembrane</keyword>
<dbReference type="RefSeq" id="WP_120788285.1">
    <property type="nucleotide sequence ID" value="NZ_CP032624.1"/>
</dbReference>
<name>A0A387BWP9_9MICO</name>
<feature type="domain" description="Major facilitator superfamily (MFS) profile" evidence="8">
    <location>
        <begin position="1"/>
        <end position="391"/>
    </location>
</feature>
<feature type="transmembrane region" description="Helical" evidence="7">
    <location>
        <begin position="367"/>
        <end position="387"/>
    </location>
</feature>
<evidence type="ECO:0000313" key="9">
    <source>
        <dbReference type="EMBL" id="AYG02751.1"/>
    </source>
</evidence>
<keyword evidence="10" id="KW-1185">Reference proteome</keyword>
<dbReference type="KEGG" id="gry:D7I44_03920"/>
<feature type="transmembrane region" description="Helical" evidence="7">
    <location>
        <begin position="45"/>
        <end position="64"/>
    </location>
</feature>
<dbReference type="Proteomes" id="UP000275069">
    <property type="component" value="Chromosome"/>
</dbReference>
<comment type="subcellular location">
    <subcellularLocation>
        <location evidence="1">Cell membrane</location>
        <topology evidence="1">Multi-pass membrane protein</topology>
    </subcellularLocation>
</comment>
<evidence type="ECO:0000256" key="3">
    <source>
        <dbReference type="ARBA" id="ARBA00022475"/>
    </source>
</evidence>
<feature type="transmembrane region" description="Helical" evidence="7">
    <location>
        <begin position="164"/>
        <end position="182"/>
    </location>
</feature>
<keyword evidence="2" id="KW-0813">Transport</keyword>
<evidence type="ECO:0000256" key="5">
    <source>
        <dbReference type="ARBA" id="ARBA00022989"/>
    </source>
</evidence>
<feature type="transmembrane region" description="Helical" evidence="7">
    <location>
        <begin position="333"/>
        <end position="355"/>
    </location>
</feature>
<evidence type="ECO:0000256" key="6">
    <source>
        <dbReference type="ARBA" id="ARBA00023136"/>
    </source>
</evidence>
<keyword evidence="3" id="KW-1003">Cell membrane</keyword>
<feature type="transmembrane region" description="Helical" evidence="7">
    <location>
        <begin position="246"/>
        <end position="266"/>
    </location>
</feature>
<sequence>MSSAQRAAWLRPAVAIFIVGWGANMFVPMLDVYRGALSDVQVDGLFGAYALGLIPALLVVAPISDRWGRRAVLRPVVLLSAVGSLLLMLAGDSFTGLLIGRIVVGVAAGAAFGPGTAWVKELSERDGRGAAGARRAAIALTAGFAVGPLISGILAQWLPLPERTPYAVQIVLALVVAAYVWITPETVDSARRPSGPGGERGRLGAALSGRVFLAAILPTAPWVFGAASASLAALPAQVKLDGFDEVASGVVAIVTLGTGILIQPWARSLAQRSRPAPFRVGMGAAVLGLLLGAATAATHSALLLAPTAVALGAAYGLLLVSGLGVVEELAPPGALAALTGIFYSVTYVGFAFPLLDSLFAPVVTGPGAFLIAAAIAGAAFFGLAVAWKPRRAARE</sequence>
<feature type="transmembrane region" description="Helical" evidence="7">
    <location>
        <begin position="96"/>
        <end position="115"/>
    </location>
</feature>
<dbReference type="InterPro" id="IPR011701">
    <property type="entry name" value="MFS"/>
</dbReference>
<feature type="transmembrane region" description="Helical" evidence="7">
    <location>
        <begin position="71"/>
        <end position="90"/>
    </location>
</feature>
<feature type="transmembrane region" description="Helical" evidence="7">
    <location>
        <begin position="278"/>
        <end position="297"/>
    </location>
</feature>
<dbReference type="InterPro" id="IPR050171">
    <property type="entry name" value="MFS_Transporters"/>
</dbReference>
<reference evidence="9 10" key="1">
    <citation type="submission" date="2018-09" db="EMBL/GenBank/DDBJ databases">
        <title>Genome sequencing of strain 2DFW10M-5.</title>
        <authorList>
            <person name="Heo J."/>
            <person name="Kim S.-J."/>
            <person name="Kwon S.-W."/>
        </authorList>
    </citation>
    <scope>NUCLEOTIDE SEQUENCE [LARGE SCALE GENOMIC DNA]</scope>
    <source>
        <strain evidence="9 10">2DFW10M-5</strain>
    </source>
</reference>
<dbReference type="GO" id="GO:0005886">
    <property type="term" value="C:plasma membrane"/>
    <property type="evidence" value="ECO:0007669"/>
    <property type="project" value="UniProtKB-SubCell"/>
</dbReference>
<feature type="transmembrane region" description="Helical" evidence="7">
    <location>
        <begin position="211"/>
        <end position="234"/>
    </location>
</feature>
<evidence type="ECO:0000313" key="10">
    <source>
        <dbReference type="Proteomes" id="UP000275069"/>
    </source>
</evidence>
<accession>A0A387BWP9</accession>
<dbReference type="GO" id="GO:0022857">
    <property type="term" value="F:transmembrane transporter activity"/>
    <property type="evidence" value="ECO:0007669"/>
    <property type="project" value="InterPro"/>
</dbReference>
<evidence type="ECO:0000256" key="2">
    <source>
        <dbReference type="ARBA" id="ARBA00022448"/>
    </source>
</evidence>
<protein>
    <submittedName>
        <fullName evidence="9">MFS transporter</fullName>
    </submittedName>
</protein>
<dbReference type="InterPro" id="IPR020846">
    <property type="entry name" value="MFS_dom"/>
</dbReference>